<name>E3LJZ2_CAERE</name>
<keyword evidence="3" id="KW-1185">Reference proteome</keyword>
<dbReference type="HOGENOM" id="CLU_065653_0_0_1"/>
<keyword evidence="1" id="KW-0472">Membrane</keyword>
<feature type="transmembrane region" description="Helical" evidence="1">
    <location>
        <begin position="123"/>
        <end position="142"/>
    </location>
</feature>
<proteinExistence type="predicted"/>
<feature type="transmembrane region" description="Helical" evidence="1">
    <location>
        <begin position="236"/>
        <end position="256"/>
    </location>
</feature>
<sequence>MDWFYFLGFVEFLIIIIALFSSVYFVYLIAIATFLQATSRPFLLLFTVSLFFLALTHGFQTFEFLIGVRPEDSTSYTSSMRMYVWSLLHEFAFALHTFALFAFSVDRYITAKYSIAQSLRNRIFSISIGAVISILSMIYAQVIHLVNFHIIAITCLNIVDMIALIVLVLSSKFSIKHYKNTAGVTSLEQRFQISDVYIWTQALIPPACLAFLLKFTYVIVVWMLQTVEDSMSYQITFTHFFQIVLDLFTIAIPFLVSSNHRRLNKLKLRNRGRVNPIDPITHVKTLDGKPIHLKTTFHDHFDFLKNHWK</sequence>
<dbReference type="eggNOG" id="ENOG502TJH6">
    <property type="taxonomic scope" value="Eukaryota"/>
</dbReference>
<keyword evidence="1" id="KW-0812">Transmembrane</keyword>
<feature type="transmembrane region" description="Helical" evidence="1">
    <location>
        <begin position="148"/>
        <end position="169"/>
    </location>
</feature>
<dbReference type="Proteomes" id="UP000008281">
    <property type="component" value="Unassembled WGS sequence"/>
</dbReference>
<dbReference type="InParanoid" id="E3LJZ2"/>
<feature type="transmembrane region" description="Helical" evidence="1">
    <location>
        <begin position="12"/>
        <end position="35"/>
    </location>
</feature>
<keyword evidence="1" id="KW-1133">Transmembrane helix</keyword>
<reference evidence="2" key="1">
    <citation type="submission" date="2007-07" db="EMBL/GenBank/DDBJ databases">
        <title>PCAP assembly of the Caenorhabditis remanei genome.</title>
        <authorList>
            <consortium name="The Caenorhabditis remanei Sequencing Consortium"/>
            <person name="Wilson R.K."/>
        </authorList>
    </citation>
    <scope>NUCLEOTIDE SEQUENCE [LARGE SCALE GENOMIC DNA]</scope>
    <source>
        <strain evidence="2">PB4641</strain>
    </source>
</reference>
<gene>
    <name evidence="2" type="ORF">CRE_18404</name>
</gene>
<dbReference type="InterPro" id="IPR052860">
    <property type="entry name" value="NRL-GPCR1"/>
</dbReference>
<accession>E3LJZ2</accession>
<protein>
    <recommendedName>
        <fullName evidence="4">Serpentine receptor class gamma</fullName>
    </recommendedName>
</protein>
<evidence type="ECO:0000313" key="3">
    <source>
        <dbReference type="Proteomes" id="UP000008281"/>
    </source>
</evidence>
<dbReference type="AlphaFoldDB" id="E3LJZ2"/>
<feature type="transmembrane region" description="Helical" evidence="1">
    <location>
        <begin position="42"/>
        <end position="62"/>
    </location>
</feature>
<feature type="transmembrane region" description="Helical" evidence="1">
    <location>
        <begin position="196"/>
        <end position="224"/>
    </location>
</feature>
<dbReference type="FunCoup" id="E3LJZ2">
    <property type="interactions" value="151"/>
</dbReference>
<evidence type="ECO:0000313" key="2">
    <source>
        <dbReference type="EMBL" id="EFP00190.1"/>
    </source>
</evidence>
<evidence type="ECO:0000256" key="1">
    <source>
        <dbReference type="SAM" id="Phobius"/>
    </source>
</evidence>
<dbReference type="OrthoDB" id="10431278at2759"/>
<dbReference type="PANTHER" id="PTHR47521">
    <property type="entry name" value="SERPENTINE RECEPTOR, CLASS E (EPSILON)-RELATED"/>
    <property type="match status" value="1"/>
</dbReference>
<feature type="transmembrane region" description="Helical" evidence="1">
    <location>
        <begin position="82"/>
        <end position="103"/>
    </location>
</feature>
<dbReference type="OMA" id="PEDHTTH"/>
<dbReference type="EMBL" id="DS268410">
    <property type="protein sequence ID" value="EFP00190.1"/>
    <property type="molecule type" value="Genomic_DNA"/>
</dbReference>
<evidence type="ECO:0008006" key="4">
    <source>
        <dbReference type="Google" id="ProtNLM"/>
    </source>
</evidence>
<dbReference type="STRING" id="31234.E3LJZ2"/>
<dbReference type="PANTHER" id="PTHR47521:SF18">
    <property type="entry name" value="G PROTEIN-COUPLED RECEPTOR-RELATED"/>
    <property type="match status" value="1"/>
</dbReference>
<organism evidence="3">
    <name type="scientific">Caenorhabditis remanei</name>
    <name type="common">Caenorhabditis vulgaris</name>
    <dbReference type="NCBI Taxonomy" id="31234"/>
    <lineage>
        <taxon>Eukaryota</taxon>
        <taxon>Metazoa</taxon>
        <taxon>Ecdysozoa</taxon>
        <taxon>Nematoda</taxon>
        <taxon>Chromadorea</taxon>
        <taxon>Rhabditida</taxon>
        <taxon>Rhabditina</taxon>
        <taxon>Rhabditomorpha</taxon>
        <taxon>Rhabditoidea</taxon>
        <taxon>Rhabditidae</taxon>
        <taxon>Peloderinae</taxon>
        <taxon>Caenorhabditis</taxon>
    </lineage>
</organism>